<dbReference type="InterPro" id="IPR029068">
    <property type="entry name" value="Glyas_Bleomycin-R_OHBP_Dase"/>
</dbReference>
<dbReference type="Proteomes" id="UP000570678">
    <property type="component" value="Unassembled WGS sequence"/>
</dbReference>
<dbReference type="AlphaFoldDB" id="A0A846YCR7"/>
<dbReference type="InterPro" id="IPR037523">
    <property type="entry name" value="VOC_core"/>
</dbReference>
<dbReference type="RefSeq" id="WP_062973330.1">
    <property type="nucleotide sequence ID" value="NZ_JAAXOT010000002.1"/>
</dbReference>
<dbReference type="Pfam" id="PF00903">
    <property type="entry name" value="Glyoxalase"/>
    <property type="match status" value="1"/>
</dbReference>
<proteinExistence type="predicted"/>
<dbReference type="Gene3D" id="3.30.720.110">
    <property type="match status" value="1"/>
</dbReference>
<dbReference type="Gene3D" id="3.30.720.120">
    <property type="match status" value="1"/>
</dbReference>
<name>A0A846YCR7_9NOCA</name>
<dbReference type="PANTHER" id="PTHR34109:SF1">
    <property type="entry name" value="VOC DOMAIN-CONTAINING PROTEIN"/>
    <property type="match status" value="1"/>
</dbReference>
<dbReference type="EMBL" id="JAAXOT010000002">
    <property type="protein sequence ID" value="NKY55544.1"/>
    <property type="molecule type" value="Genomic_DNA"/>
</dbReference>
<feature type="domain" description="VOC" evidence="1">
    <location>
        <begin position="10"/>
        <end position="137"/>
    </location>
</feature>
<gene>
    <name evidence="2" type="ORF">HGA15_05075</name>
</gene>
<keyword evidence="3" id="KW-1185">Reference proteome</keyword>
<accession>A0A846YCR7</accession>
<dbReference type="PROSITE" id="PS51819">
    <property type="entry name" value="VOC"/>
    <property type="match status" value="1"/>
</dbReference>
<evidence type="ECO:0000259" key="1">
    <source>
        <dbReference type="PROSITE" id="PS51819"/>
    </source>
</evidence>
<evidence type="ECO:0000313" key="2">
    <source>
        <dbReference type="EMBL" id="NKY55544.1"/>
    </source>
</evidence>
<dbReference type="PANTHER" id="PTHR34109">
    <property type="entry name" value="BNAUNNG04460D PROTEIN-RELATED"/>
    <property type="match status" value="1"/>
</dbReference>
<comment type="caution">
    <text evidence="2">The sequence shown here is derived from an EMBL/GenBank/DDBJ whole genome shotgun (WGS) entry which is preliminary data.</text>
</comment>
<organism evidence="2 3">
    <name type="scientific">Nocardia flavorosea</name>
    <dbReference type="NCBI Taxonomy" id="53429"/>
    <lineage>
        <taxon>Bacteria</taxon>
        <taxon>Bacillati</taxon>
        <taxon>Actinomycetota</taxon>
        <taxon>Actinomycetes</taxon>
        <taxon>Mycobacteriales</taxon>
        <taxon>Nocardiaceae</taxon>
        <taxon>Nocardia</taxon>
    </lineage>
</organism>
<evidence type="ECO:0000313" key="3">
    <source>
        <dbReference type="Proteomes" id="UP000570678"/>
    </source>
</evidence>
<sequence>MTTTAKTTTTPAPTVWPCLAFRDARGTADFLVRAFGFELTAIYARDDDPSVIEHAELRRSEGGGIMFGTADSGEGLPERRTPGTESVYVVCTDPDALYERATAAGAETIRGLKDEDYGSRGFTVADPEGNYWSFGTYRGQ</sequence>
<dbReference type="SUPFAM" id="SSF54593">
    <property type="entry name" value="Glyoxalase/Bleomycin resistance protein/Dihydroxybiphenyl dioxygenase"/>
    <property type="match status" value="1"/>
</dbReference>
<protein>
    <submittedName>
        <fullName evidence="2">Glyoxalase</fullName>
    </submittedName>
</protein>
<dbReference type="InterPro" id="IPR004360">
    <property type="entry name" value="Glyas_Fos-R_dOase_dom"/>
</dbReference>
<reference evidence="2 3" key="1">
    <citation type="submission" date="2020-04" db="EMBL/GenBank/DDBJ databases">
        <title>MicrobeNet Type strains.</title>
        <authorList>
            <person name="Nicholson A.C."/>
        </authorList>
    </citation>
    <scope>NUCLEOTIDE SEQUENCE [LARGE SCALE GENOMIC DNA]</scope>
    <source>
        <strain evidence="2 3">JCM 3332</strain>
    </source>
</reference>